<dbReference type="Pfam" id="PF20434">
    <property type="entry name" value="BD-FAE"/>
    <property type="match status" value="1"/>
</dbReference>
<evidence type="ECO:0000256" key="1">
    <source>
        <dbReference type="ARBA" id="ARBA00022801"/>
    </source>
</evidence>
<keyword evidence="2" id="KW-0732">Signal</keyword>
<dbReference type="PANTHER" id="PTHR48081:SF6">
    <property type="entry name" value="PEPTIDASE S9 PROLYL OLIGOPEPTIDASE CATALYTIC DOMAIN-CONTAINING PROTEIN"/>
    <property type="match status" value="1"/>
</dbReference>
<gene>
    <name evidence="4" type="ORF">GCM10011514_05390</name>
</gene>
<evidence type="ECO:0000313" key="5">
    <source>
        <dbReference type="Proteomes" id="UP000609064"/>
    </source>
</evidence>
<dbReference type="PANTHER" id="PTHR48081">
    <property type="entry name" value="AB HYDROLASE SUPERFAMILY PROTEIN C4A8.06C"/>
    <property type="match status" value="1"/>
</dbReference>
<reference evidence="4" key="2">
    <citation type="submission" date="2020-09" db="EMBL/GenBank/DDBJ databases">
        <authorList>
            <person name="Sun Q."/>
            <person name="Zhou Y."/>
        </authorList>
    </citation>
    <scope>NUCLEOTIDE SEQUENCE</scope>
    <source>
        <strain evidence="4">CGMCC 1.15958</strain>
    </source>
</reference>
<proteinExistence type="predicted"/>
<dbReference type="Proteomes" id="UP000609064">
    <property type="component" value="Unassembled WGS sequence"/>
</dbReference>
<dbReference type="AlphaFoldDB" id="A0A916YH00"/>
<comment type="caution">
    <text evidence="4">The sequence shown here is derived from an EMBL/GenBank/DDBJ whole genome shotgun (WGS) entry which is preliminary data.</text>
</comment>
<evidence type="ECO:0000313" key="4">
    <source>
        <dbReference type="EMBL" id="GGD44359.1"/>
    </source>
</evidence>
<organism evidence="4 5">
    <name type="scientific">Emticicia aquatilis</name>
    <dbReference type="NCBI Taxonomy" id="1537369"/>
    <lineage>
        <taxon>Bacteria</taxon>
        <taxon>Pseudomonadati</taxon>
        <taxon>Bacteroidota</taxon>
        <taxon>Cytophagia</taxon>
        <taxon>Cytophagales</taxon>
        <taxon>Leadbetterellaceae</taxon>
        <taxon>Emticicia</taxon>
    </lineage>
</organism>
<dbReference type="GO" id="GO:0016787">
    <property type="term" value="F:hydrolase activity"/>
    <property type="evidence" value="ECO:0007669"/>
    <property type="project" value="UniProtKB-KW"/>
</dbReference>
<accession>A0A916YH00</accession>
<dbReference type="InterPro" id="IPR050300">
    <property type="entry name" value="GDXG_lipolytic_enzyme"/>
</dbReference>
<dbReference type="InterPro" id="IPR049492">
    <property type="entry name" value="BD-FAE-like_dom"/>
</dbReference>
<feature type="signal peptide" evidence="2">
    <location>
        <begin position="1"/>
        <end position="19"/>
    </location>
</feature>
<evidence type="ECO:0000259" key="3">
    <source>
        <dbReference type="Pfam" id="PF20434"/>
    </source>
</evidence>
<dbReference type="SUPFAM" id="SSF53474">
    <property type="entry name" value="alpha/beta-Hydrolases"/>
    <property type="match status" value="1"/>
</dbReference>
<feature type="chain" id="PRO_5038008090" description="BD-FAE-like domain-containing protein" evidence="2">
    <location>
        <begin position="20"/>
        <end position="307"/>
    </location>
</feature>
<dbReference type="InterPro" id="IPR029058">
    <property type="entry name" value="AB_hydrolase_fold"/>
</dbReference>
<dbReference type="EMBL" id="BMKK01000001">
    <property type="protein sequence ID" value="GGD44359.1"/>
    <property type="molecule type" value="Genomic_DNA"/>
</dbReference>
<keyword evidence="1" id="KW-0378">Hydrolase</keyword>
<feature type="domain" description="BD-FAE-like" evidence="3">
    <location>
        <begin position="65"/>
        <end position="251"/>
    </location>
</feature>
<protein>
    <recommendedName>
        <fullName evidence="3">BD-FAE-like domain-containing protein</fullName>
    </recommendedName>
</protein>
<reference evidence="4" key="1">
    <citation type="journal article" date="2014" name="Int. J. Syst. Evol. Microbiol.">
        <title>Complete genome sequence of Corynebacterium casei LMG S-19264T (=DSM 44701T), isolated from a smear-ripened cheese.</title>
        <authorList>
            <consortium name="US DOE Joint Genome Institute (JGI-PGF)"/>
            <person name="Walter F."/>
            <person name="Albersmeier A."/>
            <person name="Kalinowski J."/>
            <person name="Ruckert C."/>
        </authorList>
    </citation>
    <scope>NUCLEOTIDE SEQUENCE</scope>
    <source>
        <strain evidence="4">CGMCC 1.15958</strain>
    </source>
</reference>
<keyword evidence="5" id="KW-1185">Reference proteome</keyword>
<dbReference type="Gene3D" id="3.40.50.1820">
    <property type="entry name" value="alpha/beta hydrolase"/>
    <property type="match status" value="1"/>
</dbReference>
<dbReference type="RefSeq" id="WP_188764395.1">
    <property type="nucleotide sequence ID" value="NZ_BMKK01000001.1"/>
</dbReference>
<sequence>MKKLFLALFLMTTLSDLSAQSSETILLYPDGTPGLKAGINIPEDSKTTDGITRVKDVTQPALYVYPAKKKTSDATVIICPGGGYGILAIDHEGHDIAKWFNERGVTAFVLKYRLPQENLFDNDEIRPLQDAQQAIRIVRKNAAKYGISPDKVGIMGFSAGGHLASTASTHFTTQVGEITDASVSVRPDFSLLIYPVITFSDKFTHFGSRDNLIGKNPPVEKMELYSNEKQVTKDTPPTFLISTTDDGVQPENSIGYFLACKKNKVPVEMHIYEKGGHGYGLKKKGRGPVETWAARMEDWLKDRKLMK</sequence>
<name>A0A916YH00_9BACT</name>
<evidence type="ECO:0000256" key="2">
    <source>
        <dbReference type="SAM" id="SignalP"/>
    </source>
</evidence>